<sequence length="700" mass="78681">MRATQEVIFAARRSLATRGIRPETLSRKLLAYGLLLHALNWLAQHKTSAATALLGLLIKPHPSLSEDRMSPQVVWLQPAGPGGFFLAPLPMLAIGDGEIQQVDVRMAAKFLLKTAQVNPAKAYTKRVIQQRFAADYPHSGPITDDIFQAALDELVRDKYVFAEGDSFRLYNQSTHILAIASLLSDKIGEKESFSELMTAFAQVFTGLRLKVDVYLINEVSREMRIIAGDVKKSKYEEWGEERAGGVFQILRKDAGRETKSFRVHDIKTATGKNSHGEIFQEDINKYIKEFKNPAEVLFVTAPIVDSKGQHHGALAFKIHGWAKEGPNDALYSRNLREENGDWTVVDNGLRGLCLTLATHFSRVTTEKQSPPSEKGLSVKELWDKEPKPDASPALRRIDNTSGAHPRFGIPRPGEEGYDAWVSRNELAMSGFYDRFSKLFAHICRLSRAYQVSVIDGVDRVLGLVAERWPEEKVGVVDAGTGSAYFLERLMKEARVRAIDLKATAIDISYTAISIARSVCQELIEMEKVLISRGNMAKMTRSLDDIDAIGPGSQKVVCLNYVLQYIPIDEVLDQAHTVLADDGLLLITNFKPKKTMRWHEFWTNWRASWNYGKANRFGHGRWYEIFRYIFLFLRHPIGIINFSRGIDRDVRQGIIPENPDSEAVVAVLKKHGFRPIGDINNESHYGAALQLVAEKIPGLNR</sequence>
<dbReference type="AlphaFoldDB" id="A0A2H0Y2M4"/>
<evidence type="ECO:0000256" key="1">
    <source>
        <dbReference type="SAM" id="MobiDB-lite"/>
    </source>
</evidence>
<accession>A0A2H0Y2M4</accession>
<dbReference type="CDD" id="cd02440">
    <property type="entry name" value="AdoMet_MTases"/>
    <property type="match status" value="1"/>
</dbReference>
<reference evidence="3 4" key="1">
    <citation type="submission" date="2017-09" db="EMBL/GenBank/DDBJ databases">
        <title>Depth-based differentiation of microbial function through sediment-hosted aquifers and enrichment of novel symbionts in the deep terrestrial subsurface.</title>
        <authorList>
            <person name="Probst A.J."/>
            <person name="Ladd B."/>
            <person name="Jarett J.K."/>
            <person name="Geller-Mcgrath D.E."/>
            <person name="Sieber C.M."/>
            <person name="Emerson J.B."/>
            <person name="Anantharaman K."/>
            <person name="Thomas B.C."/>
            <person name="Malmstrom R."/>
            <person name="Stieglmeier M."/>
            <person name="Klingl A."/>
            <person name="Woyke T."/>
            <person name="Ryan C.M."/>
            <person name="Banfield J.F."/>
        </authorList>
    </citation>
    <scope>NUCLEOTIDE SEQUENCE [LARGE SCALE GENOMIC DNA]</scope>
    <source>
        <strain evidence="3">CG08_land_8_20_14_0_20_45_16</strain>
    </source>
</reference>
<proteinExistence type="predicted"/>
<comment type="caution">
    <text evidence="3">The sequence shown here is derived from an EMBL/GenBank/DDBJ whole genome shotgun (WGS) entry which is preliminary data.</text>
</comment>
<evidence type="ECO:0000313" key="4">
    <source>
        <dbReference type="Proteomes" id="UP000231343"/>
    </source>
</evidence>
<dbReference type="EMBL" id="PEYM01000044">
    <property type="protein sequence ID" value="PIS30917.1"/>
    <property type="molecule type" value="Genomic_DNA"/>
</dbReference>
<dbReference type="InterPro" id="IPR029063">
    <property type="entry name" value="SAM-dependent_MTases_sf"/>
</dbReference>
<name>A0A2H0Y2M4_UNCSA</name>
<dbReference type="Proteomes" id="UP000231343">
    <property type="component" value="Unassembled WGS sequence"/>
</dbReference>
<feature type="region of interest" description="Disordered" evidence="1">
    <location>
        <begin position="385"/>
        <end position="409"/>
    </location>
</feature>
<dbReference type="InterPro" id="IPR025714">
    <property type="entry name" value="Methyltranfer_dom"/>
</dbReference>
<protein>
    <recommendedName>
        <fullName evidence="2">Methyltransferase domain-containing protein</fullName>
    </recommendedName>
</protein>
<evidence type="ECO:0000313" key="3">
    <source>
        <dbReference type="EMBL" id="PIS30917.1"/>
    </source>
</evidence>
<dbReference type="Pfam" id="PF13847">
    <property type="entry name" value="Methyltransf_31"/>
    <property type="match status" value="1"/>
</dbReference>
<evidence type="ECO:0000259" key="2">
    <source>
        <dbReference type="Pfam" id="PF13847"/>
    </source>
</evidence>
<dbReference type="Gene3D" id="3.40.50.150">
    <property type="entry name" value="Vaccinia Virus protein VP39"/>
    <property type="match status" value="1"/>
</dbReference>
<gene>
    <name evidence="3" type="ORF">COT42_02180</name>
</gene>
<dbReference type="SUPFAM" id="SSF53335">
    <property type="entry name" value="S-adenosyl-L-methionine-dependent methyltransferases"/>
    <property type="match status" value="1"/>
</dbReference>
<organism evidence="3 4">
    <name type="scientific">Candidatus Saganbacteria bacterium CG08_land_8_20_14_0_20_45_16</name>
    <dbReference type="NCBI Taxonomy" id="2014293"/>
    <lineage>
        <taxon>Bacteria</taxon>
        <taxon>Bacillati</taxon>
        <taxon>Saganbacteria</taxon>
    </lineage>
</organism>
<feature type="domain" description="Methyltransferase" evidence="2">
    <location>
        <begin position="472"/>
        <end position="625"/>
    </location>
</feature>